<dbReference type="PANTHER" id="PTHR42909:SF4">
    <property type="entry name" value="CARBOHYDRATE KINASE, PFKB FAMILY"/>
    <property type="match status" value="1"/>
</dbReference>
<dbReference type="GO" id="GO:0006355">
    <property type="term" value="P:regulation of DNA-templated transcription"/>
    <property type="evidence" value="ECO:0007669"/>
    <property type="project" value="InterPro"/>
</dbReference>
<protein>
    <submittedName>
        <fullName evidence="2">Winged helix-turn-helix transcriptional regulator</fullName>
    </submittedName>
</protein>
<accession>A0A7X3G949</accession>
<dbReference type="PANTHER" id="PTHR42909">
    <property type="entry name" value="ZGC:136858"/>
    <property type="match status" value="1"/>
</dbReference>
<dbReference type="GO" id="GO:0016798">
    <property type="term" value="F:hydrolase activity, acting on glycosyl bonds"/>
    <property type="evidence" value="ECO:0007669"/>
    <property type="project" value="TreeGrafter"/>
</dbReference>
<dbReference type="Pfam" id="PF00294">
    <property type="entry name" value="PfkB"/>
    <property type="match status" value="1"/>
</dbReference>
<dbReference type="InterPro" id="IPR029056">
    <property type="entry name" value="Ribokinase-like"/>
</dbReference>
<dbReference type="SUPFAM" id="SSF46785">
    <property type="entry name" value="Winged helix' DNA-binding domain"/>
    <property type="match status" value="1"/>
</dbReference>
<organism evidence="2 3">
    <name type="scientific">Streptococcus danieliae</name>
    <dbReference type="NCBI Taxonomy" id="747656"/>
    <lineage>
        <taxon>Bacteria</taxon>
        <taxon>Bacillati</taxon>
        <taxon>Bacillota</taxon>
        <taxon>Bacilli</taxon>
        <taxon>Lactobacillales</taxon>
        <taxon>Streptococcaceae</taxon>
        <taxon>Streptococcus</taxon>
    </lineage>
</organism>
<dbReference type="EMBL" id="WSRS01000067">
    <property type="protein sequence ID" value="MVX59399.1"/>
    <property type="molecule type" value="Genomic_DNA"/>
</dbReference>
<dbReference type="SUPFAM" id="SSF53613">
    <property type="entry name" value="Ribokinase-like"/>
    <property type="match status" value="1"/>
</dbReference>
<dbReference type="GO" id="GO:0004730">
    <property type="term" value="F:pseudouridylate synthase activity"/>
    <property type="evidence" value="ECO:0007669"/>
    <property type="project" value="TreeGrafter"/>
</dbReference>
<dbReference type="Proteomes" id="UP000461595">
    <property type="component" value="Unassembled WGS sequence"/>
</dbReference>
<dbReference type="OrthoDB" id="9806249at2"/>
<dbReference type="GO" id="GO:0005737">
    <property type="term" value="C:cytoplasm"/>
    <property type="evidence" value="ECO:0007669"/>
    <property type="project" value="TreeGrafter"/>
</dbReference>
<dbReference type="Gene3D" id="1.10.10.10">
    <property type="entry name" value="Winged helix-like DNA-binding domain superfamily/Winged helix DNA-binding domain"/>
    <property type="match status" value="1"/>
</dbReference>
<proteinExistence type="predicted"/>
<dbReference type="CDD" id="cd01941">
    <property type="entry name" value="YeiC_kinase_like"/>
    <property type="match status" value="1"/>
</dbReference>
<dbReference type="PROSITE" id="PS51063">
    <property type="entry name" value="HTH_CRP_2"/>
    <property type="match status" value="1"/>
</dbReference>
<dbReference type="InterPro" id="IPR036390">
    <property type="entry name" value="WH_DNA-bd_sf"/>
</dbReference>
<evidence type="ECO:0000259" key="1">
    <source>
        <dbReference type="PROSITE" id="PS51063"/>
    </source>
</evidence>
<dbReference type="Pfam" id="PF13412">
    <property type="entry name" value="HTH_24"/>
    <property type="match status" value="1"/>
</dbReference>
<gene>
    <name evidence="2" type="ORF">E5983_07095</name>
</gene>
<dbReference type="Gene3D" id="3.40.1190.20">
    <property type="match status" value="1"/>
</dbReference>
<dbReference type="InterPro" id="IPR036388">
    <property type="entry name" value="WH-like_DNA-bd_sf"/>
</dbReference>
<dbReference type="InterPro" id="IPR011611">
    <property type="entry name" value="PfkB_dom"/>
</dbReference>
<evidence type="ECO:0000313" key="3">
    <source>
        <dbReference type="Proteomes" id="UP000461595"/>
    </source>
</evidence>
<dbReference type="RefSeq" id="WP_160333177.1">
    <property type="nucleotide sequence ID" value="NZ_WSRS01000067.1"/>
</dbReference>
<dbReference type="GO" id="GO:0003677">
    <property type="term" value="F:DNA binding"/>
    <property type="evidence" value="ECO:0007669"/>
    <property type="project" value="InterPro"/>
</dbReference>
<comment type="caution">
    <text evidence="2">The sequence shown here is derived from an EMBL/GenBank/DDBJ whole genome shotgun (WGS) entry which is preliminary data.</text>
</comment>
<reference evidence="2 3" key="1">
    <citation type="submission" date="2019-12" db="EMBL/GenBank/DDBJ databases">
        <title>Microbes associate with the intestines of laboratory mice.</title>
        <authorList>
            <person name="Navarre W."/>
            <person name="Wong E."/>
        </authorList>
    </citation>
    <scope>NUCLEOTIDE SEQUENCE [LARGE SCALE GENOMIC DNA]</scope>
    <source>
        <strain evidence="2 3">NM51_B2-22</strain>
    </source>
</reference>
<sequence length="372" mass="41234">MLTEREREILDLIRQDPYQSQQELANQVGYSRSTVANLISSLVQKNYLRGRAYILEDSKSVVCIGGMNLDRKFYARERLQMGTSNPVGASLSVGGVGRNIAENLGRLEEDVLLLSLVGDDHDGEQLKTLTQSYVNLKYVEKQSHHPTSSYVAILDEDGDMTLALANMTICDEMTPSWLSKYENLLLDAKGIVADLNLPKESLDYLIQLAREQGLQLAVVPVSAPKMKHLPQDLTGVEWLIVNLDESEAYLDLQFGDGITKKDLAQAWLGHGLKQVLITAGVDIMVYAHQDGTYLELQPIKLEQVVDATGAGDALASGVIYGWLNGLAIQETLQLGLTNSYYTISSQDTVRPTLSKERLAKERKELFTNETIS</sequence>
<evidence type="ECO:0000313" key="2">
    <source>
        <dbReference type="EMBL" id="MVX59399.1"/>
    </source>
</evidence>
<dbReference type="AlphaFoldDB" id="A0A7X3G949"/>
<name>A0A7X3G949_9STRE</name>
<feature type="domain" description="HTH crp-type" evidence="1">
    <location>
        <begin position="1"/>
        <end position="59"/>
    </location>
</feature>
<dbReference type="InterPro" id="IPR012318">
    <property type="entry name" value="HTH_CRP"/>
</dbReference>